<feature type="transmembrane region" description="Helical" evidence="7">
    <location>
        <begin position="178"/>
        <end position="201"/>
    </location>
</feature>
<feature type="transmembrane region" description="Helical" evidence="7">
    <location>
        <begin position="436"/>
        <end position="458"/>
    </location>
</feature>
<feature type="transmembrane region" description="Helical" evidence="7">
    <location>
        <begin position="247"/>
        <end position="266"/>
    </location>
</feature>
<dbReference type="InterPro" id="IPR050366">
    <property type="entry name" value="BP-dependent_transpt_permease"/>
</dbReference>
<gene>
    <name evidence="10" type="ORF">E3T55_03355</name>
</gene>
<dbReference type="PANTHER" id="PTHR43386:SF1">
    <property type="entry name" value="D,D-DIPEPTIDE TRANSPORT SYSTEM PERMEASE PROTEIN DDPC-RELATED"/>
    <property type="match status" value="1"/>
</dbReference>
<dbReference type="AlphaFoldDB" id="A0A4R9A922"/>
<feature type="transmembrane region" description="Helical" evidence="7">
    <location>
        <begin position="549"/>
        <end position="576"/>
    </location>
</feature>
<dbReference type="PANTHER" id="PTHR43386">
    <property type="entry name" value="OLIGOPEPTIDE TRANSPORT SYSTEM PERMEASE PROTEIN APPC"/>
    <property type="match status" value="1"/>
</dbReference>
<reference evidence="10 11" key="1">
    <citation type="submission" date="2019-03" db="EMBL/GenBank/DDBJ databases">
        <title>Genomics of glacier-inhabiting Cryobacterium strains.</title>
        <authorList>
            <person name="Liu Q."/>
            <person name="Xin Y.-H."/>
        </authorList>
    </citation>
    <scope>NUCLEOTIDE SEQUENCE [LARGE SCALE GENOMIC DNA]</scope>
    <source>
        <strain evidence="10 11">Hh14</strain>
    </source>
</reference>
<dbReference type="InterPro" id="IPR035906">
    <property type="entry name" value="MetI-like_sf"/>
</dbReference>
<feature type="region of interest" description="Disordered" evidence="8">
    <location>
        <begin position="585"/>
        <end position="608"/>
    </location>
</feature>
<evidence type="ECO:0000256" key="5">
    <source>
        <dbReference type="ARBA" id="ARBA00022989"/>
    </source>
</evidence>
<feature type="transmembrane region" description="Helical" evidence="7">
    <location>
        <begin position="286"/>
        <end position="307"/>
    </location>
</feature>
<dbReference type="Proteomes" id="UP000297447">
    <property type="component" value="Unassembled WGS sequence"/>
</dbReference>
<keyword evidence="6 7" id="KW-0472">Membrane</keyword>
<comment type="subcellular location">
    <subcellularLocation>
        <location evidence="1 7">Cell membrane</location>
        <topology evidence="1 7">Multi-pass membrane protein</topology>
    </subcellularLocation>
</comment>
<evidence type="ECO:0000256" key="2">
    <source>
        <dbReference type="ARBA" id="ARBA00022448"/>
    </source>
</evidence>
<evidence type="ECO:0000256" key="8">
    <source>
        <dbReference type="SAM" id="MobiDB-lite"/>
    </source>
</evidence>
<dbReference type="GO" id="GO:0055085">
    <property type="term" value="P:transmembrane transport"/>
    <property type="evidence" value="ECO:0007669"/>
    <property type="project" value="InterPro"/>
</dbReference>
<keyword evidence="4 7" id="KW-0812">Transmembrane</keyword>
<evidence type="ECO:0000256" key="1">
    <source>
        <dbReference type="ARBA" id="ARBA00004651"/>
    </source>
</evidence>
<dbReference type="GO" id="GO:0005886">
    <property type="term" value="C:plasma membrane"/>
    <property type="evidence" value="ECO:0007669"/>
    <property type="project" value="UniProtKB-SubCell"/>
</dbReference>
<comment type="similarity">
    <text evidence="7">Belongs to the binding-protein-dependent transport system permease family.</text>
</comment>
<evidence type="ECO:0000259" key="9">
    <source>
        <dbReference type="PROSITE" id="PS50928"/>
    </source>
</evidence>
<feature type="domain" description="ABC transmembrane type-1" evidence="9">
    <location>
        <begin position="387"/>
        <end position="573"/>
    </location>
</feature>
<evidence type="ECO:0000256" key="4">
    <source>
        <dbReference type="ARBA" id="ARBA00022692"/>
    </source>
</evidence>
<keyword evidence="3" id="KW-1003">Cell membrane</keyword>
<feature type="transmembrane region" description="Helical" evidence="7">
    <location>
        <begin position="12"/>
        <end position="36"/>
    </location>
</feature>
<evidence type="ECO:0000256" key="7">
    <source>
        <dbReference type="RuleBase" id="RU363032"/>
    </source>
</evidence>
<feature type="transmembrane region" description="Helical" evidence="7">
    <location>
        <begin position="106"/>
        <end position="133"/>
    </location>
</feature>
<name>A0A4R9A922_9MICO</name>
<feature type="transmembrane region" description="Helical" evidence="7">
    <location>
        <begin position="335"/>
        <end position="354"/>
    </location>
</feature>
<dbReference type="InterPro" id="IPR000515">
    <property type="entry name" value="MetI-like"/>
</dbReference>
<feature type="transmembrane region" description="Helical" evidence="7">
    <location>
        <begin position="391"/>
        <end position="415"/>
    </location>
</feature>
<dbReference type="SUPFAM" id="SSF161098">
    <property type="entry name" value="MetI-like"/>
    <property type="match status" value="1"/>
</dbReference>
<feature type="transmembrane region" description="Helical" evidence="7">
    <location>
        <begin position="509"/>
        <end position="529"/>
    </location>
</feature>
<dbReference type="RefSeq" id="WP_134518155.1">
    <property type="nucleotide sequence ID" value="NZ_SOHE01000016.1"/>
</dbReference>
<evidence type="ECO:0000256" key="6">
    <source>
        <dbReference type="ARBA" id="ARBA00023136"/>
    </source>
</evidence>
<keyword evidence="5 7" id="KW-1133">Transmembrane helix</keyword>
<dbReference type="EMBL" id="SOHE01000016">
    <property type="protein sequence ID" value="TFD54480.1"/>
    <property type="molecule type" value="Genomic_DNA"/>
</dbReference>
<feature type="transmembrane region" description="Helical" evidence="7">
    <location>
        <begin position="478"/>
        <end position="497"/>
    </location>
</feature>
<keyword evidence="2 7" id="KW-0813">Transport</keyword>
<protein>
    <submittedName>
        <fullName evidence="10">ABC transporter permease subunit</fullName>
    </submittedName>
</protein>
<proteinExistence type="inferred from homology"/>
<evidence type="ECO:0000313" key="10">
    <source>
        <dbReference type="EMBL" id="TFD54480.1"/>
    </source>
</evidence>
<dbReference type="OrthoDB" id="8480309at2"/>
<organism evidence="10 11">
    <name type="scientific">Cryobacterium frigoriphilum</name>
    <dbReference type="NCBI Taxonomy" id="1259150"/>
    <lineage>
        <taxon>Bacteria</taxon>
        <taxon>Bacillati</taxon>
        <taxon>Actinomycetota</taxon>
        <taxon>Actinomycetes</taxon>
        <taxon>Micrococcales</taxon>
        <taxon>Microbacteriaceae</taxon>
        <taxon>Cryobacterium</taxon>
    </lineage>
</organism>
<accession>A0A4R9A922</accession>
<dbReference type="Pfam" id="PF00528">
    <property type="entry name" value="BPD_transp_1"/>
    <property type="match status" value="2"/>
</dbReference>
<comment type="caution">
    <text evidence="10">The sequence shown here is derived from an EMBL/GenBank/DDBJ whole genome shotgun (WGS) entry which is preliminary data.</text>
</comment>
<feature type="transmembrane region" description="Helical" evidence="7">
    <location>
        <begin position="145"/>
        <end position="172"/>
    </location>
</feature>
<dbReference type="PROSITE" id="PS50928">
    <property type="entry name" value="ABC_TM1"/>
    <property type="match status" value="1"/>
</dbReference>
<evidence type="ECO:0000256" key="3">
    <source>
        <dbReference type="ARBA" id="ARBA00022475"/>
    </source>
</evidence>
<keyword evidence="11" id="KW-1185">Reference proteome</keyword>
<evidence type="ECO:0000313" key="11">
    <source>
        <dbReference type="Proteomes" id="UP000297447"/>
    </source>
</evidence>
<sequence length="608" mass="62577">MARGRAGVLRAGALVAGSRVTAISAVVLLVGMLPWLSGRSPEYTILRARYADLEVTPANLEAVRAELGLNRGPFMVFADWVGGVLRGDFGTSWISNRPVLPGTLDALGVSLTLMGFAILVATVVATLLCLPTVRAGLRGRRARGAGAIAATLTALPEFLLAAALLIICAVWLRWFPPYGWTGIQYAVLPALALGVPAGGLIGRLLSDAIAGAFAERWVLTWAMAGFPTWRTVAAVLRRALPSVLGQIGLVLIGLTGGAVAVEQIFAIPGLGRATLGAASSQDIPALQAGILALLGVAVVVGGAVGLLRRVLLGPALRLGSLPVPETRVPSRRRDAIVPAGSALLLLLIIGTGLLRDPFTSEHARLAPPSWLLPFGADASGRDLLGRLGHGAVITLGTALVVVLVCVVVGVVVGLFPHASIGPLEVTNAAPPILAGIVVTALWGPSIVGAAIAVALVSWAPLAAHTGALVLEARAQPHIGILPVLGVGRARILLRYIVPTVIGPVFRHAMLRLPGVALTLAALGFLGLGTDQPTPEWGLVLAEGIGYAERAPWVVLAPAGALVLAAVLAVSLAGFGWARPRASRPRTAQRVDAQPVEAQPTRAQQARAS</sequence>